<evidence type="ECO:0000256" key="4">
    <source>
        <dbReference type="ARBA" id="ARBA00023125"/>
    </source>
</evidence>
<dbReference type="AlphaFoldDB" id="A0AAX4JWM6"/>
<evidence type="ECO:0000259" key="5">
    <source>
        <dbReference type="Pfam" id="PF00488"/>
    </source>
</evidence>
<dbReference type="Proteomes" id="UP001355207">
    <property type="component" value="Chromosome 5"/>
</dbReference>
<keyword evidence="2" id="KW-0547">Nucleotide-binding</keyword>
<dbReference type="InterPro" id="IPR045076">
    <property type="entry name" value="MutS"/>
</dbReference>
<dbReference type="GO" id="GO:0030983">
    <property type="term" value="F:mismatched DNA binding"/>
    <property type="evidence" value="ECO:0007669"/>
    <property type="project" value="InterPro"/>
</dbReference>
<dbReference type="RefSeq" id="XP_066075947.1">
    <property type="nucleotide sequence ID" value="XM_066219850.1"/>
</dbReference>
<dbReference type="InterPro" id="IPR027417">
    <property type="entry name" value="P-loop_NTPase"/>
</dbReference>
<dbReference type="GO" id="GO:0140664">
    <property type="term" value="F:ATP-dependent DNA damage sensor activity"/>
    <property type="evidence" value="ECO:0007669"/>
    <property type="project" value="InterPro"/>
</dbReference>
<reference evidence="6 7" key="1">
    <citation type="submission" date="2024-01" db="EMBL/GenBank/DDBJ databases">
        <title>Comparative genomics of Cryptococcus and Kwoniella reveals pathogenesis evolution and contrasting modes of karyotype evolution via chromosome fusion or intercentromeric recombination.</title>
        <authorList>
            <person name="Coelho M.A."/>
            <person name="David-Palma M."/>
            <person name="Shea T."/>
            <person name="Bowers K."/>
            <person name="McGinley-Smith S."/>
            <person name="Mohammad A.W."/>
            <person name="Gnirke A."/>
            <person name="Yurkov A.M."/>
            <person name="Nowrousian M."/>
            <person name="Sun S."/>
            <person name="Cuomo C.A."/>
            <person name="Heitman J."/>
        </authorList>
    </citation>
    <scope>NUCLEOTIDE SEQUENCE [LARGE SCALE GENOMIC DNA]</scope>
    <source>
        <strain evidence="6 7">CBS 6074</strain>
    </source>
</reference>
<proteinExistence type="inferred from homology"/>
<dbReference type="PANTHER" id="PTHR11361:SF21">
    <property type="entry name" value="MUTS PROTEIN HOMOLOG 4"/>
    <property type="match status" value="1"/>
</dbReference>
<evidence type="ECO:0000256" key="1">
    <source>
        <dbReference type="ARBA" id="ARBA00006271"/>
    </source>
</evidence>
<gene>
    <name evidence="6" type="ORF">L201_004102</name>
</gene>
<dbReference type="EMBL" id="CP144102">
    <property type="protein sequence ID" value="WWC89184.1"/>
    <property type="molecule type" value="Genomic_DNA"/>
</dbReference>
<comment type="similarity">
    <text evidence="1">Belongs to the DNA mismatch repair MutS family.</text>
</comment>
<dbReference type="GO" id="GO:0007131">
    <property type="term" value="P:reciprocal meiotic recombination"/>
    <property type="evidence" value="ECO:0007669"/>
    <property type="project" value="TreeGrafter"/>
</dbReference>
<accession>A0AAX4JWM6</accession>
<keyword evidence="3" id="KW-0067">ATP-binding</keyword>
<dbReference type="GO" id="GO:0005634">
    <property type="term" value="C:nucleus"/>
    <property type="evidence" value="ECO:0007669"/>
    <property type="project" value="TreeGrafter"/>
</dbReference>
<evidence type="ECO:0000256" key="2">
    <source>
        <dbReference type="ARBA" id="ARBA00022741"/>
    </source>
</evidence>
<dbReference type="Gene3D" id="3.40.50.300">
    <property type="entry name" value="P-loop containing nucleotide triphosphate hydrolases"/>
    <property type="match status" value="1"/>
</dbReference>
<evidence type="ECO:0000313" key="6">
    <source>
        <dbReference type="EMBL" id="WWC89184.1"/>
    </source>
</evidence>
<keyword evidence="4" id="KW-0238">DNA-binding</keyword>
<dbReference type="Pfam" id="PF00488">
    <property type="entry name" value="MutS_V"/>
    <property type="match status" value="1"/>
</dbReference>
<name>A0AAX4JWM6_9TREE</name>
<sequence length="160" mass="18136">MLLLNRLSTAFVFFTTHFHDLATTLGSLPGVVRMHLRVQDNKVEDENNAFSTTFQYKIDEGPAIIDHYGLELAKLASLPEAVMVRAKDVAMSLSELEQKGRDSTASQALVNRRKLLFELRDKLRHIIQHSKMDNDALAESLRTVQRESLVELQKTFHACA</sequence>
<dbReference type="GO" id="GO:0006298">
    <property type="term" value="P:mismatch repair"/>
    <property type="evidence" value="ECO:0007669"/>
    <property type="project" value="InterPro"/>
</dbReference>
<dbReference type="PANTHER" id="PTHR11361">
    <property type="entry name" value="DNA MISMATCH REPAIR PROTEIN MUTS FAMILY MEMBER"/>
    <property type="match status" value="1"/>
</dbReference>
<dbReference type="GeneID" id="91094772"/>
<dbReference type="InterPro" id="IPR000432">
    <property type="entry name" value="DNA_mismatch_repair_MutS_C"/>
</dbReference>
<keyword evidence="7" id="KW-1185">Reference proteome</keyword>
<dbReference type="GO" id="GO:0005524">
    <property type="term" value="F:ATP binding"/>
    <property type="evidence" value="ECO:0007669"/>
    <property type="project" value="UniProtKB-KW"/>
</dbReference>
<feature type="domain" description="DNA mismatch repair proteins mutS family" evidence="5">
    <location>
        <begin position="7"/>
        <end position="93"/>
    </location>
</feature>
<organism evidence="6 7">
    <name type="scientific">Kwoniella dendrophila CBS 6074</name>
    <dbReference type="NCBI Taxonomy" id="1295534"/>
    <lineage>
        <taxon>Eukaryota</taxon>
        <taxon>Fungi</taxon>
        <taxon>Dikarya</taxon>
        <taxon>Basidiomycota</taxon>
        <taxon>Agaricomycotina</taxon>
        <taxon>Tremellomycetes</taxon>
        <taxon>Tremellales</taxon>
        <taxon>Cryptococcaceae</taxon>
        <taxon>Kwoniella</taxon>
    </lineage>
</organism>
<evidence type="ECO:0000313" key="7">
    <source>
        <dbReference type="Proteomes" id="UP001355207"/>
    </source>
</evidence>
<protein>
    <recommendedName>
        <fullName evidence="5">DNA mismatch repair proteins mutS family domain-containing protein</fullName>
    </recommendedName>
</protein>
<evidence type="ECO:0000256" key="3">
    <source>
        <dbReference type="ARBA" id="ARBA00022840"/>
    </source>
</evidence>